<proteinExistence type="predicted"/>
<comment type="caution">
    <text evidence="1">The sequence shown here is derived from an EMBL/GenBank/DDBJ whole genome shotgun (WGS) entry which is preliminary data.</text>
</comment>
<evidence type="ECO:0000313" key="2">
    <source>
        <dbReference type="Proteomes" id="UP001629432"/>
    </source>
</evidence>
<dbReference type="Proteomes" id="UP001629432">
    <property type="component" value="Unassembled WGS sequence"/>
</dbReference>
<evidence type="ECO:0000313" key="1">
    <source>
        <dbReference type="EMBL" id="MFM0640356.1"/>
    </source>
</evidence>
<reference evidence="1 2" key="1">
    <citation type="journal article" date="2024" name="Chem. Sci.">
        <title>Discovery of megapolipeptins by genome mining of a Burkholderiales bacteria collection.</title>
        <authorList>
            <person name="Paulo B.S."/>
            <person name="Recchia M.J.J."/>
            <person name="Lee S."/>
            <person name="Fergusson C.H."/>
            <person name="Romanowski S.B."/>
            <person name="Hernandez A."/>
            <person name="Krull N."/>
            <person name="Liu D.Y."/>
            <person name="Cavanagh H."/>
            <person name="Bos A."/>
            <person name="Gray C.A."/>
            <person name="Murphy B.T."/>
            <person name="Linington R.G."/>
            <person name="Eustaquio A.S."/>
        </authorList>
    </citation>
    <scope>NUCLEOTIDE SEQUENCE [LARGE SCALE GENOMIC DNA]</scope>
    <source>
        <strain evidence="1 2">RL17-338-BIC-A</strain>
    </source>
</reference>
<name>A0ABW9E2G4_9BURK</name>
<dbReference type="EMBL" id="JAQQCF010000027">
    <property type="protein sequence ID" value="MFM0640356.1"/>
    <property type="molecule type" value="Genomic_DNA"/>
</dbReference>
<gene>
    <name evidence="1" type="ORF">PQQ63_27025</name>
</gene>
<dbReference type="RefSeq" id="WP_408339141.1">
    <property type="nucleotide sequence ID" value="NZ_JAQQCF010000027.1"/>
</dbReference>
<sequence>MSDFVSGKRRVAVLMTGVPRGYERCVGSLRFMLEECDATYHAVIREEFATGQTLEDLKSAFPGIVIIVVPAEETRKAVASFVGRAVAPTLIMMWHEIAYAAEWIANLYDYQCILRMRFDIFLHRQYLPEVPFCEDAVWLPSQMNWSGSNDMICLAAPQAFRKYANTFSRLDAIVGEGIGIPEAIIARSIAMAGLIEHALNVFFILYREILFSELSDAQLSILAHMHPALSTYKLGGRGDSPERRARAVADIEALTRQEHFFPIYETRNAGSNFYPPEKDARDGSSFRWMSMHAHMNVAISRRARSISFVVHFHVADWNVSQLKVLVDGFPLELKVVSTDAHGRARLFASLEGVDPRRPWSKIGFSCGTIVVPSESGANSNDHRALSVAIGVPQIDEWAGDSRINASP</sequence>
<keyword evidence="2" id="KW-1185">Reference proteome</keyword>
<organism evidence="1 2">
    <name type="scientific">Paraburkholderia metrosideri</name>
    <dbReference type="NCBI Taxonomy" id="580937"/>
    <lineage>
        <taxon>Bacteria</taxon>
        <taxon>Pseudomonadati</taxon>
        <taxon>Pseudomonadota</taxon>
        <taxon>Betaproteobacteria</taxon>
        <taxon>Burkholderiales</taxon>
        <taxon>Burkholderiaceae</taxon>
        <taxon>Paraburkholderia</taxon>
    </lineage>
</organism>
<protein>
    <recommendedName>
        <fullName evidence="3">Glycosyltransferase family 1 protein</fullName>
    </recommendedName>
</protein>
<evidence type="ECO:0008006" key="3">
    <source>
        <dbReference type="Google" id="ProtNLM"/>
    </source>
</evidence>
<accession>A0ABW9E2G4</accession>